<feature type="non-terminal residue" evidence="2">
    <location>
        <position position="64"/>
    </location>
</feature>
<accession>A0AAE4YCA3</accession>
<dbReference type="Proteomes" id="UP001193501">
    <property type="component" value="Unassembled WGS sequence"/>
</dbReference>
<keyword evidence="3" id="KW-1185">Reference proteome</keyword>
<protein>
    <submittedName>
        <fullName evidence="2">Uncharacterized protein</fullName>
    </submittedName>
</protein>
<name>A0AAE4YCA3_9RHOB</name>
<sequence length="64" mass="6969">MVSQNATPNSVSDPVPNPVPKPVPGLGLSDPKLAFNLNAISDWSAALAFLDLMKLSRPFWAYDW</sequence>
<dbReference type="EMBL" id="JAABNR010000046">
    <property type="protein sequence ID" value="NBZ90031.1"/>
    <property type="molecule type" value="Genomic_DNA"/>
</dbReference>
<evidence type="ECO:0000313" key="2">
    <source>
        <dbReference type="EMBL" id="NBZ90031.1"/>
    </source>
</evidence>
<evidence type="ECO:0000313" key="3">
    <source>
        <dbReference type="Proteomes" id="UP001193501"/>
    </source>
</evidence>
<dbReference type="AlphaFoldDB" id="A0AAE4YCA3"/>
<organism evidence="2 3">
    <name type="scientific">Stagnihabitans tardus</name>
    <dbReference type="NCBI Taxonomy" id="2699202"/>
    <lineage>
        <taxon>Bacteria</taxon>
        <taxon>Pseudomonadati</taxon>
        <taxon>Pseudomonadota</taxon>
        <taxon>Alphaproteobacteria</taxon>
        <taxon>Rhodobacterales</taxon>
        <taxon>Paracoccaceae</taxon>
        <taxon>Stagnihabitans</taxon>
    </lineage>
</organism>
<gene>
    <name evidence="2" type="ORF">GV832_20825</name>
</gene>
<feature type="region of interest" description="Disordered" evidence="1">
    <location>
        <begin position="1"/>
        <end position="23"/>
    </location>
</feature>
<reference evidence="2" key="1">
    <citation type="submission" date="2020-01" db="EMBL/GenBank/DDBJ databases">
        <authorList>
            <person name="Chen W.-M."/>
        </authorList>
    </citation>
    <scope>NUCLEOTIDE SEQUENCE</scope>
    <source>
        <strain evidence="2">CYK-10</strain>
    </source>
</reference>
<dbReference type="RefSeq" id="WP_168776811.1">
    <property type="nucleotide sequence ID" value="NZ_JAABNR010000046.1"/>
</dbReference>
<proteinExistence type="predicted"/>
<evidence type="ECO:0000256" key="1">
    <source>
        <dbReference type="SAM" id="MobiDB-lite"/>
    </source>
</evidence>
<comment type="caution">
    <text evidence="2">The sequence shown here is derived from an EMBL/GenBank/DDBJ whole genome shotgun (WGS) entry which is preliminary data.</text>
</comment>